<dbReference type="InterPro" id="IPR011990">
    <property type="entry name" value="TPR-like_helical_dom_sf"/>
</dbReference>
<feature type="repeat" description="TPR" evidence="1">
    <location>
        <begin position="152"/>
        <end position="185"/>
    </location>
</feature>
<name>A0AA42DK32_9FIRM</name>
<feature type="compositionally biased region" description="Acidic residues" evidence="2">
    <location>
        <begin position="273"/>
        <end position="286"/>
    </location>
</feature>
<keyword evidence="3" id="KW-1133">Transmembrane helix</keyword>
<proteinExistence type="predicted"/>
<reference evidence="4" key="1">
    <citation type="journal article" date="2023" name="Int. J. Syst. Evol. Microbiol.">
        <title>&lt;i&gt;Holtiella tumoricola&lt;/i&gt; gen. nov. sp. nov., isolated from a human clinical sample.</title>
        <authorList>
            <person name="Allen-Vercoe E."/>
            <person name="Daigneault M.C."/>
            <person name="Vancuren S.J."/>
            <person name="Cochrane K."/>
            <person name="O'Neal L.L."/>
            <person name="Sankaranarayanan K."/>
            <person name="Lawson P.A."/>
        </authorList>
    </citation>
    <scope>NUCLEOTIDE SEQUENCE</scope>
    <source>
        <strain evidence="4">CC70A</strain>
    </source>
</reference>
<dbReference type="SMART" id="SM00028">
    <property type="entry name" value="TPR"/>
    <property type="match status" value="4"/>
</dbReference>
<organism evidence="4 5">
    <name type="scientific">Holtiella tumoricola</name>
    <dbReference type="NCBI Taxonomy" id="3018743"/>
    <lineage>
        <taxon>Bacteria</taxon>
        <taxon>Bacillati</taxon>
        <taxon>Bacillota</taxon>
        <taxon>Clostridia</taxon>
        <taxon>Lachnospirales</taxon>
        <taxon>Cellulosilyticaceae</taxon>
        <taxon>Holtiella</taxon>
    </lineage>
</organism>
<dbReference type="Pfam" id="PF13432">
    <property type="entry name" value="TPR_16"/>
    <property type="match status" value="1"/>
</dbReference>
<dbReference type="Gene3D" id="1.25.40.10">
    <property type="entry name" value="Tetratricopeptide repeat domain"/>
    <property type="match status" value="1"/>
</dbReference>
<sequence length="293" mass="33863">MKKINSANIILLLGAVLSIFCSFIMKNAFLGIGVFVVIFGFVMYKQRAALWASSAASAYQKGNITKSFELYEKAIAVQDCPNMAKILYAYRLVSEGNVEACAKILGTLNPAIMNENERLNYNATHALSIWKQGNVHRAIEIYEALLNEKNSMLIFETLGYLFIEAEAYEKALEFNLKAFELYENNERIKSNLATSYYYLEQNVEAAKLCKELIENYANFPDPYYYYALLLETQEKYKGALKYLNKALEKKFSHIYTLTEEDVQDEIDEIEEQMEQEIEEDIDEIEEQREQDIE</sequence>
<comment type="caution">
    <text evidence="4">The sequence shown here is derived from an EMBL/GenBank/DDBJ whole genome shotgun (WGS) entry which is preliminary data.</text>
</comment>
<evidence type="ECO:0000256" key="3">
    <source>
        <dbReference type="SAM" id="Phobius"/>
    </source>
</evidence>
<evidence type="ECO:0000256" key="2">
    <source>
        <dbReference type="SAM" id="MobiDB-lite"/>
    </source>
</evidence>
<keyword evidence="5" id="KW-1185">Reference proteome</keyword>
<dbReference type="RefSeq" id="WP_271010992.1">
    <property type="nucleotide sequence ID" value="NZ_JAQIFT010000011.1"/>
</dbReference>
<evidence type="ECO:0000313" key="4">
    <source>
        <dbReference type="EMBL" id="MDA3730332.1"/>
    </source>
</evidence>
<evidence type="ECO:0000313" key="5">
    <source>
        <dbReference type="Proteomes" id="UP001169242"/>
    </source>
</evidence>
<evidence type="ECO:0008006" key="6">
    <source>
        <dbReference type="Google" id="ProtNLM"/>
    </source>
</evidence>
<evidence type="ECO:0000256" key="1">
    <source>
        <dbReference type="PROSITE-ProRule" id="PRU00339"/>
    </source>
</evidence>
<keyword evidence="3" id="KW-0812">Transmembrane</keyword>
<keyword evidence="3" id="KW-0472">Membrane</keyword>
<dbReference type="InterPro" id="IPR019734">
    <property type="entry name" value="TPR_rpt"/>
</dbReference>
<dbReference type="AlphaFoldDB" id="A0AA42DK32"/>
<dbReference type="Proteomes" id="UP001169242">
    <property type="component" value="Unassembled WGS sequence"/>
</dbReference>
<dbReference type="PROSITE" id="PS50005">
    <property type="entry name" value="TPR"/>
    <property type="match status" value="1"/>
</dbReference>
<accession>A0AA42DK32</accession>
<dbReference type="SUPFAM" id="SSF81901">
    <property type="entry name" value="HCP-like"/>
    <property type="match status" value="1"/>
</dbReference>
<keyword evidence="1" id="KW-0802">TPR repeat</keyword>
<gene>
    <name evidence="4" type="ORF">PBV87_02285</name>
</gene>
<dbReference type="EMBL" id="JAQIFT010000011">
    <property type="protein sequence ID" value="MDA3730332.1"/>
    <property type="molecule type" value="Genomic_DNA"/>
</dbReference>
<feature type="region of interest" description="Disordered" evidence="2">
    <location>
        <begin position="273"/>
        <end position="293"/>
    </location>
</feature>
<protein>
    <recommendedName>
        <fullName evidence="6">Tetratricopeptide repeat protein</fullName>
    </recommendedName>
</protein>
<feature type="transmembrane region" description="Helical" evidence="3">
    <location>
        <begin position="28"/>
        <end position="44"/>
    </location>
</feature>